<gene>
    <name evidence="3" type="primary">LOC106157735</name>
</gene>
<keyword evidence="2" id="KW-1185">Reference proteome</keyword>
<dbReference type="InterPro" id="IPR001763">
    <property type="entry name" value="Rhodanese-like_dom"/>
</dbReference>
<evidence type="ECO:0000259" key="1">
    <source>
        <dbReference type="PROSITE" id="PS50206"/>
    </source>
</evidence>
<dbReference type="Gene3D" id="3.40.250.10">
    <property type="entry name" value="Rhodanese-like domain"/>
    <property type="match status" value="1"/>
</dbReference>
<dbReference type="OMA" id="RNPWEVE"/>
<proteinExistence type="predicted"/>
<dbReference type="KEGG" id="lak:106157735"/>
<dbReference type="OrthoDB" id="566238at2759"/>
<evidence type="ECO:0000313" key="2">
    <source>
        <dbReference type="Proteomes" id="UP000085678"/>
    </source>
</evidence>
<sequence length="195" mass="21849">MSTLRRFIIPKNIQACRSLFGRAISRNLGSVSYLSGFINKSAPSNTPCVSTEFSSFKRGFCTDNKELPWTDLDYEALCVLLESGNIQLFDVRNPWEVEATGMIPQAINLPLDELEEALKLPPDSFMAKYRTEQPMKHDADIVFSCRSGKRSQTAYELAHSLGFTKARHYIGGWNGWAERKGLPLQENPDKPATGA</sequence>
<dbReference type="STRING" id="7574.A0A1S3HSB2"/>
<dbReference type="FunCoup" id="A0A1S3HSB2">
    <property type="interactions" value="160"/>
</dbReference>
<dbReference type="PROSITE" id="PS50206">
    <property type="entry name" value="RHODANESE_3"/>
    <property type="match status" value="1"/>
</dbReference>
<dbReference type="GeneID" id="106157735"/>
<dbReference type="AlphaFoldDB" id="A0A1S3HSB2"/>
<accession>A0A1S3HSB2</accession>
<dbReference type="Pfam" id="PF00581">
    <property type="entry name" value="Rhodanese"/>
    <property type="match status" value="1"/>
</dbReference>
<dbReference type="InParanoid" id="A0A1S3HSB2"/>
<dbReference type="InterPro" id="IPR036873">
    <property type="entry name" value="Rhodanese-like_dom_sf"/>
</dbReference>
<dbReference type="PANTHER" id="PTHR44086">
    <property type="entry name" value="THIOSULFATE SULFURTRANSFERASE RDL2, MITOCHONDRIAL-RELATED"/>
    <property type="match status" value="1"/>
</dbReference>
<evidence type="ECO:0000313" key="3">
    <source>
        <dbReference type="RefSeq" id="XP_013388925.1"/>
    </source>
</evidence>
<dbReference type="Proteomes" id="UP000085678">
    <property type="component" value="Unplaced"/>
</dbReference>
<organism evidence="2 3">
    <name type="scientific">Lingula anatina</name>
    <name type="common">Brachiopod</name>
    <name type="synonym">Lingula unguis</name>
    <dbReference type="NCBI Taxonomy" id="7574"/>
    <lineage>
        <taxon>Eukaryota</taxon>
        <taxon>Metazoa</taxon>
        <taxon>Spiralia</taxon>
        <taxon>Lophotrochozoa</taxon>
        <taxon>Brachiopoda</taxon>
        <taxon>Linguliformea</taxon>
        <taxon>Lingulata</taxon>
        <taxon>Lingulida</taxon>
        <taxon>Linguloidea</taxon>
        <taxon>Lingulidae</taxon>
        <taxon>Lingula</taxon>
    </lineage>
</organism>
<dbReference type="SMART" id="SM00450">
    <property type="entry name" value="RHOD"/>
    <property type="match status" value="1"/>
</dbReference>
<dbReference type="SUPFAM" id="SSF52821">
    <property type="entry name" value="Rhodanese/Cell cycle control phosphatase"/>
    <property type="match status" value="1"/>
</dbReference>
<feature type="domain" description="Rhodanese" evidence="1">
    <location>
        <begin position="82"/>
        <end position="185"/>
    </location>
</feature>
<reference evidence="3" key="1">
    <citation type="submission" date="2025-08" db="UniProtKB">
        <authorList>
            <consortium name="RefSeq"/>
        </authorList>
    </citation>
    <scope>IDENTIFICATION</scope>
    <source>
        <tissue evidence="3">Gonads</tissue>
    </source>
</reference>
<dbReference type="PANTHER" id="PTHR44086:SF14">
    <property type="entry name" value="RHODANESE DOMAIN-CONTAINING PROTEIN"/>
    <property type="match status" value="1"/>
</dbReference>
<protein>
    <submittedName>
        <fullName evidence="3">Thiosulfate:glutathione sulfurtransferase-like isoform X1</fullName>
    </submittedName>
</protein>
<dbReference type="RefSeq" id="XP_013388925.1">
    <property type="nucleotide sequence ID" value="XM_013533471.1"/>
</dbReference>
<name>A0A1S3HSB2_LINAN</name>